<dbReference type="CDD" id="cd03789">
    <property type="entry name" value="GT9_LPS_heptosyltransferase"/>
    <property type="match status" value="1"/>
</dbReference>
<evidence type="ECO:0000313" key="1">
    <source>
        <dbReference type="EMBL" id="QIX24794.1"/>
    </source>
</evidence>
<proteinExistence type="predicted"/>
<dbReference type="AlphaFoldDB" id="A0A6H0ZXR4"/>
<organism evidence="1 2">
    <name type="scientific">Agrobacterium pusense</name>
    <dbReference type="NCBI Taxonomy" id="648995"/>
    <lineage>
        <taxon>Bacteria</taxon>
        <taxon>Pseudomonadati</taxon>
        <taxon>Pseudomonadota</taxon>
        <taxon>Alphaproteobacteria</taxon>
        <taxon>Hyphomicrobiales</taxon>
        <taxon>Rhizobiaceae</taxon>
        <taxon>Rhizobium/Agrobacterium group</taxon>
        <taxon>Agrobacterium</taxon>
    </lineage>
</organism>
<dbReference type="InterPro" id="IPR032719">
    <property type="entry name" value="WbsX"/>
</dbReference>
<dbReference type="PANTHER" id="PTHR41244">
    <property type="entry name" value="RHAMNAN SYNTHESIS F"/>
    <property type="match status" value="1"/>
</dbReference>
<dbReference type="PANTHER" id="PTHR41244:SF1">
    <property type="entry name" value="GLYCOSYLTRANSFERASE"/>
    <property type="match status" value="1"/>
</dbReference>
<reference evidence="1 2" key="1">
    <citation type="submission" date="2020-04" db="EMBL/GenBank/DDBJ databases">
        <title>FDA dAtabase for Regulatory Grade micrObial Sequences (FDA-ARGOS): Supporting development and validation of Infectious Disease Dx tests.</title>
        <authorList>
            <person name="Sciortino C."/>
            <person name="Tallon L."/>
            <person name="Sadzewicz L."/>
            <person name="Vavikolanu K."/>
            <person name="Mehta A."/>
            <person name="Aluvathingal J."/>
            <person name="Nadendla S."/>
            <person name="Nandy P."/>
            <person name="Geyer C."/>
            <person name="Yan Y."/>
            <person name="Sichtig H."/>
        </authorList>
    </citation>
    <scope>NUCLEOTIDE SEQUENCE [LARGE SCALE GENOMIC DNA]</scope>
    <source>
        <strain evidence="1 2">FDAARGOS_633</strain>
    </source>
</reference>
<name>A0A6H0ZXR4_9HYPH</name>
<dbReference type="CDD" id="cd11579">
    <property type="entry name" value="Glyco_tran_WbsX"/>
    <property type="match status" value="1"/>
</dbReference>
<keyword evidence="1" id="KW-0808">Transferase</keyword>
<evidence type="ECO:0000313" key="2">
    <source>
        <dbReference type="Proteomes" id="UP000500870"/>
    </source>
</evidence>
<dbReference type="RefSeq" id="WP_177319439.1">
    <property type="nucleotide sequence ID" value="NZ_CP050899.1"/>
</dbReference>
<protein>
    <submittedName>
        <fullName evidence="1">Glycosyl transferase</fullName>
    </submittedName>
</protein>
<dbReference type="Pfam" id="PF14307">
    <property type="entry name" value="Glyco_tran_WbsX"/>
    <property type="match status" value="1"/>
</dbReference>
<dbReference type="InterPro" id="IPR002201">
    <property type="entry name" value="Glyco_trans_9"/>
</dbReference>
<dbReference type="Pfam" id="PF01075">
    <property type="entry name" value="Glyco_transf_9"/>
    <property type="match status" value="1"/>
</dbReference>
<sequence>MKILVALIEHIGDIIACEPVARYLKKKFPESNLTWIISRKFRPLVAHNPFIDHVIEVECLTDWIKIANHTDADLVVDLHVNYRVCECCRIPLIKRHGNPFVSAYEWLDYGPLLQAFSIGAGLPPISAAPKIYLPEHVLESVSQLNLAQPYCVIHRTSNSPIKDWTDEKWAELVRKIKENHGIDVIEIGNAKTSESSLGNLVTNLINKTDLLETGAVIRGARFFIGIDSGPAHMANAQKVPGVILLGQHGAFKKYNPYTGYYAESHAGVKIVQNLSGSVADLSVTQVVEAVSYVNSAVLAGLAITPEDERASLKFVSTEHRDLVQSSGLFDEAWYELHTEELAGGGIDPLTHYLSTDGSRTVGTLPGFDAAWYSNQYPQVASIGAPPIVHYLQNPGNGRRYWQIFNTGANWTISRTVQNHRSELFAVSNSLSPDSLSRALDVESPVSDLVTRDPKSNIFPRTFAFYLPQFHPIDENNWAHGLGFTEWHNVTKAKPLFAGHYQPKIPGELGYYDLRSPLVLQKQIELARSHGIDGFCFYYYYFAGKKILYDPIEEFLKSDSDMPFLFMWANENWSKRWDGGDKEVIIAQEHSDFDDMVFIDGLFDIFRDPRYVKIDGKPVLMIYKTHLFPNILNTTERWREAALKNGFPGLYLIKADGWIEGEEHPRFYGFDASYEIPSNVTPENVEIAPPERPLVDPDFEGRLIDYQKFASFHAGNERPDRKRFKTVMLPWDNTARYKSRGIVHLNIEGSGYENWLSQALMDTYVYRKPEERIVFLHSWNEWCEGTYLEPDAKYGRRRLENTKNVIFNTRRAISLAEGSGVAAELWKSLFDTQRTKDEGAFLALDAARREARYVWTRLSDLEATERVQVDSPQIPTKKELKLLIKALKIKRFFVLPFKKKRRHQAEKIERIKKILILS</sequence>
<accession>A0A6H0ZXR4</accession>
<dbReference type="Gene3D" id="3.40.50.2000">
    <property type="entry name" value="Glycogen Phosphorylase B"/>
    <property type="match status" value="2"/>
</dbReference>
<dbReference type="EMBL" id="CP050899">
    <property type="protein sequence ID" value="QIX24794.1"/>
    <property type="molecule type" value="Genomic_DNA"/>
</dbReference>
<dbReference type="GO" id="GO:0016757">
    <property type="term" value="F:glycosyltransferase activity"/>
    <property type="evidence" value="ECO:0007669"/>
    <property type="project" value="InterPro"/>
</dbReference>
<dbReference type="Proteomes" id="UP000500870">
    <property type="component" value="Chromosome 3"/>
</dbReference>
<gene>
    <name evidence="1" type="ORF">FOB41_27440</name>
</gene>
<dbReference type="SUPFAM" id="SSF53756">
    <property type="entry name" value="UDP-Glycosyltransferase/glycogen phosphorylase"/>
    <property type="match status" value="1"/>
</dbReference>
<dbReference type="Gene3D" id="3.20.20.80">
    <property type="entry name" value="Glycosidases"/>
    <property type="match status" value="1"/>
</dbReference>